<comment type="caution">
    <text evidence="2">The sequence shown here is derived from an EMBL/GenBank/DDBJ whole genome shotgun (WGS) entry which is preliminary data.</text>
</comment>
<organism evidence="2 3">
    <name type="scientific">Blattamonas nauphoetae</name>
    <dbReference type="NCBI Taxonomy" id="2049346"/>
    <lineage>
        <taxon>Eukaryota</taxon>
        <taxon>Metamonada</taxon>
        <taxon>Preaxostyla</taxon>
        <taxon>Oxymonadida</taxon>
        <taxon>Blattamonas</taxon>
    </lineage>
</organism>
<keyword evidence="3" id="KW-1185">Reference proteome</keyword>
<dbReference type="Proteomes" id="UP001281761">
    <property type="component" value="Unassembled WGS sequence"/>
</dbReference>
<sequence>MWTNAGRGWERSRSKGDSRRTDQTRGRRERAAEPLEVGGCLTYRTDPQPWMWWREGRGVGKRGRGEVEEVHNSHPAHLFVCVCCGKQISSFLSSLTPTTPQLMTHSPLIRRQTNSDNTRGMDEIAVG</sequence>
<evidence type="ECO:0000313" key="3">
    <source>
        <dbReference type="Proteomes" id="UP001281761"/>
    </source>
</evidence>
<reference evidence="2 3" key="1">
    <citation type="journal article" date="2022" name="bioRxiv">
        <title>Genomics of Preaxostyla Flagellates Illuminates Evolutionary Transitions and the Path Towards Mitochondrial Loss.</title>
        <authorList>
            <person name="Novak L.V.F."/>
            <person name="Treitli S.C."/>
            <person name="Pyrih J."/>
            <person name="Halakuc P."/>
            <person name="Pipaliya S.V."/>
            <person name="Vacek V."/>
            <person name="Brzon O."/>
            <person name="Soukal P."/>
            <person name="Eme L."/>
            <person name="Dacks J.B."/>
            <person name="Karnkowska A."/>
            <person name="Elias M."/>
            <person name="Hampl V."/>
        </authorList>
    </citation>
    <scope>NUCLEOTIDE SEQUENCE [LARGE SCALE GENOMIC DNA]</scope>
    <source>
        <strain evidence="2">NAU3</strain>
        <tissue evidence="2">Gut</tissue>
    </source>
</reference>
<name>A0ABQ9XSZ6_9EUKA</name>
<protein>
    <submittedName>
        <fullName evidence="2">Uncharacterized protein</fullName>
    </submittedName>
</protein>
<evidence type="ECO:0000313" key="2">
    <source>
        <dbReference type="EMBL" id="KAK2954386.1"/>
    </source>
</evidence>
<proteinExistence type="predicted"/>
<evidence type="ECO:0000256" key="1">
    <source>
        <dbReference type="SAM" id="MobiDB-lite"/>
    </source>
</evidence>
<accession>A0ABQ9XSZ6</accession>
<feature type="compositionally biased region" description="Basic and acidic residues" evidence="1">
    <location>
        <begin position="8"/>
        <end position="33"/>
    </location>
</feature>
<dbReference type="EMBL" id="JARBJD010000079">
    <property type="protein sequence ID" value="KAK2954386.1"/>
    <property type="molecule type" value="Genomic_DNA"/>
</dbReference>
<gene>
    <name evidence="2" type="ORF">BLNAU_10718</name>
</gene>
<feature type="region of interest" description="Disordered" evidence="1">
    <location>
        <begin position="1"/>
        <end position="33"/>
    </location>
</feature>